<sequence>MARFATEGLCVYRFHPVRSLGAAAFGWLAAVTPTSAADVDLWPAPFGGSFNAAFTATTDYSYAGISNTQLGPAFQVNIDYRTPDLINAFPLWLFASGFGTNMSFPATGPGVEIDIGGGVKLKAFHDKLSADIGYVRYTYPGVPATFSYDYGEIVANAGYDFEIFELKLRLRQSPNSFGNSGASWNKRALVSVPLTFLKVSDHLAFKAYGSVGNVWVDRFLQYGLPSQDYWYWQIGLVTSALGFDWTVAYTDTSIDPAGCGNTAYCSGRLFTSISKRF</sequence>
<accession>A0A512NLQ5</accession>
<reference evidence="2 3" key="1">
    <citation type="submission" date="2019-07" db="EMBL/GenBank/DDBJ databases">
        <title>Whole genome shotgun sequence of Reyranella soli NBRC 108950.</title>
        <authorList>
            <person name="Hosoyama A."/>
            <person name="Uohara A."/>
            <person name="Ohji S."/>
            <person name="Ichikawa N."/>
        </authorList>
    </citation>
    <scope>NUCLEOTIDE SEQUENCE [LARGE SCALE GENOMIC DNA]</scope>
    <source>
        <strain evidence="2 3">NBRC 108950</strain>
    </source>
</reference>
<organism evidence="2 3">
    <name type="scientific">Reyranella soli</name>
    <dbReference type="NCBI Taxonomy" id="1230389"/>
    <lineage>
        <taxon>Bacteria</taxon>
        <taxon>Pseudomonadati</taxon>
        <taxon>Pseudomonadota</taxon>
        <taxon>Alphaproteobacteria</taxon>
        <taxon>Hyphomicrobiales</taxon>
        <taxon>Reyranellaceae</taxon>
        <taxon>Reyranella</taxon>
    </lineage>
</organism>
<dbReference type="InterPro" id="IPR010239">
    <property type="entry name" value="CHP02001"/>
</dbReference>
<comment type="caution">
    <text evidence="2">The sequence shown here is derived from an EMBL/GenBank/DDBJ whole genome shotgun (WGS) entry which is preliminary data.</text>
</comment>
<keyword evidence="1" id="KW-0732">Signal</keyword>
<dbReference type="Pfam" id="PF09694">
    <property type="entry name" value="Gcw_chp"/>
    <property type="match status" value="1"/>
</dbReference>
<proteinExistence type="predicted"/>
<dbReference type="NCBIfam" id="TIGR02001">
    <property type="entry name" value="gcw_chp"/>
    <property type="match status" value="1"/>
</dbReference>
<evidence type="ECO:0000313" key="3">
    <source>
        <dbReference type="Proteomes" id="UP000321058"/>
    </source>
</evidence>
<dbReference type="EMBL" id="BKAJ01000143">
    <property type="protein sequence ID" value="GEP59885.1"/>
    <property type="molecule type" value="Genomic_DNA"/>
</dbReference>
<feature type="chain" id="PRO_5021821865" evidence="1">
    <location>
        <begin position="37"/>
        <end position="277"/>
    </location>
</feature>
<dbReference type="AlphaFoldDB" id="A0A512NLQ5"/>
<gene>
    <name evidence="2" type="ORF">RSO01_70510</name>
</gene>
<evidence type="ECO:0000313" key="2">
    <source>
        <dbReference type="EMBL" id="GEP59885.1"/>
    </source>
</evidence>
<evidence type="ECO:0000256" key="1">
    <source>
        <dbReference type="SAM" id="SignalP"/>
    </source>
</evidence>
<dbReference type="RefSeq" id="WP_147155261.1">
    <property type="nucleotide sequence ID" value="NZ_BKAJ01000143.1"/>
</dbReference>
<name>A0A512NLQ5_9HYPH</name>
<feature type="signal peptide" evidence="1">
    <location>
        <begin position="1"/>
        <end position="36"/>
    </location>
</feature>
<protein>
    <submittedName>
        <fullName evidence="2">Uncharacterized protein</fullName>
    </submittedName>
</protein>
<dbReference type="OrthoDB" id="9793561at2"/>
<keyword evidence="3" id="KW-1185">Reference proteome</keyword>
<dbReference type="Proteomes" id="UP000321058">
    <property type="component" value="Unassembled WGS sequence"/>
</dbReference>